<feature type="region of interest" description="Disordered" evidence="1">
    <location>
        <begin position="39"/>
        <end position="59"/>
    </location>
</feature>
<accession>A0A7C9MG91</accession>
<sequence length="59" mass="6871">MALTLTPSRHDKRLFDFIKDRPAKATPLLARRRTQDVEIDRQPPVFRSTRSRPLGLTVQ</sequence>
<gene>
    <name evidence="2" type="ORF">GQ651_16215</name>
</gene>
<evidence type="ECO:0000256" key="1">
    <source>
        <dbReference type="SAM" id="MobiDB-lite"/>
    </source>
</evidence>
<comment type="caution">
    <text evidence="2">The sequence shown here is derived from an EMBL/GenBank/DDBJ whole genome shotgun (WGS) entry which is preliminary data.</text>
</comment>
<evidence type="ECO:0000313" key="3">
    <source>
        <dbReference type="Proteomes" id="UP000480350"/>
    </source>
</evidence>
<organism evidence="2 3">
    <name type="scientific">Kangsaoukella pontilimi</name>
    <dbReference type="NCBI Taxonomy" id="2691042"/>
    <lineage>
        <taxon>Bacteria</taxon>
        <taxon>Pseudomonadati</taxon>
        <taxon>Pseudomonadota</taxon>
        <taxon>Alphaproteobacteria</taxon>
        <taxon>Rhodobacterales</taxon>
        <taxon>Paracoccaceae</taxon>
        <taxon>Kangsaoukella</taxon>
    </lineage>
</organism>
<dbReference type="EMBL" id="WUPT01000003">
    <property type="protein sequence ID" value="MXQ09392.1"/>
    <property type="molecule type" value="Genomic_DNA"/>
</dbReference>
<dbReference type="AlphaFoldDB" id="A0A7C9MG91"/>
<reference evidence="2 3" key="2">
    <citation type="submission" date="2020-03" db="EMBL/GenBank/DDBJ databases">
        <title>Kangsaoukella pontilimi gen. nov., sp. nov., a new member of the family Rhodobacteraceae isolated from a tidal mudflat.</title>
        <authorList>
            <person name="Kim I.S."/>
        </authorList>
    </citation>
    <scope>NUCLEOTIDE SEQUENCE [LARGE SCALE GENOMIC DNA]</scope>
    <source>
        <strain evidence="2 3">GH1-50</strain>
    </source>
</reference>
<reference evidence="2 3" key="1">
    <citation type="submission" date="2019-12" db="EMBL/GenBank/DDBJ databases">
        <authorList>
            <person name="Lee S.D."/>
        </authorList>
    </citation>
    <scope>NUCLEOTIDE SEQUENCE [LARGE SCALE GENOMIC DNA]</scope>
    <source>
        <strain evidence="2 3">GH1-50</strain>
    </source>
</reference>
<evidence type="ECO:0000313" key="2">
    <source>
        <dbReference type="EMBL" id="MXQ09392.1"/>
    </source>
</evidence>
<keyword evidence="3" id="KW-1185">Reference proteome</keyword>
<name>A0A7C9MG91_9RHOB</name>
<protein>
    <submittedName>
        <fullName evidence="2">Uncharacterized protein</fullName>
    </submittedName>
</protein>
<dbReference type="Proteomes" id="UP000480350">
    <property type="component" value="Unassembled WGS sequence"/>
</dbReference>
<proteinExistence type="predicted"/>
<dbReference type="RefSeq" id="WP_160765319.1">
    <property type="nucleotide sequence ID" value="NZ_WUPT01000003.1"/>
</dbReference>